<evidence type="ECO:0000313" key="10">
    <source>
        <dbReference type="Proteomes" id="UP001153618"/>
    </source>
</evidence>
<sequence>MDPSDHSSNFNSAQMATDQREGSDTLSGQTVPSASVASYQTNLSPHYNPCNVDNWSRYISQPFYMHSGLPSHYYPQIMGAESYNIGLFHQPLGASPHSYIDHQDTPFHIRAAMDSPDLGPGGEVKSEYLHDDNSDWRAFGSSSHKEELYYHPPNTLHSIPHAPPSPPSTASSYASPDSGPAPSPARTTQGLISGDPKEERNANLPYSILIYRALKSAECNKLTLQDIYRWFEENTDKAKDPNHKGWQNSIRHNLSMNAGFEAVKEDVCPGKKPINFWRLTPEAIQEGGIQSTTRYRKGSTKGTGRGSQREPTEPNEHPSKKIMMGNASNHANSRVEIYGQDYVSSELPPMGYIPQSFASNHPTVNHLVPRFSMGPVTGCTAQFPGNNSVFIEGPEMGPDYGSTYAIGQGWYAPSPVLNDRAVGSNGPADPMLDRKDQ</sequence>
<comment type="caution">
    <text evidence="9">The sequence shown here is derived from an EMBL/GenBank/DDBJ whole genome shotgun (WGS) entry which is preliminary data.</text>
</comment>
<keyword evidence="5 6" id="KW-0539">Nucleus</keyword>
<dbReference type="InterPro" id="IPR036388">
    <property type="entry name" value="WH-like_DNA-bd_sf"/>
</dbReference>
<evidence type="ECO:0000256" key="5">
    <source>
        <dbReference type="ARBA" id="ARBA00023242"/>
    </source>
</evidence>
<evidence type="ECO:0000256" key="2">
    <source>
        <dbReference type="ARBA" id="ARBA00023015"/>
    </source>
</evidence>
<keyword evidence="2" id="KW-0805">Transcription regulation</keyword>
<keyword evidence="10" id="KW-1185">Reference proteome</keyword>
<gene>
    <name evidence="9" type="ORF">POLS_LOCUS7117</name>
</gene>
<protein>
    <recommendedName>
        <fullName evidence="8">Fork-head domain-containing protein</fullName>
    </recommendedName>
</protein>
<dbReference type="InterPro" id="IPR030456">
    <property type="entry name" value="TF_fork_head_CS_2"/>
</dbReference>
<dbReference type="Proteomes" id="UP001153618">
    <property type="component" value="Unassembled WGS sequence"/>
</dbReference>
<evidence type="ECO:0000256" key="1">
    <source>
        <dbReference type="ARBA" id="ARBA00004123"/>
    </source>
</evidence>
<dbReference type="InterPro" id="IPR001766">
    <property type="entry name" value="Fork_head_dom"/>
</dbReference>
<feature type="compositionally biased region" description="Basic and acidic residues" evidence="7">
    <location>
        <begin position="307"/>
        <end position="319"/>
    </location>
</feature>
<evidence type="ECO:0000259" key="8">
    <source>
        <dbReference type="PROSITE" id="PS50039"/>
    </source>
</evidence>
<evidence type="ECO:0000256" key="6">
    <source>
        <dbReference type="PROSITE-ProRule" id="PRU00089"/>
    </source>
</evidence>
<feature type="domain" description="Fork-head" evidence="8">
    <location>
        <begin position="201"/>
        <end position="298"/>
    </location>
</feature>
<dbReference type="GO" id="GO:0000981">
    <property type="term" value="F:DNA-binding transcription factor activity, RNA polymerase II-specific"/>
    <property type="evidence" value="ECO:0007669"/>
    <property type="project" value="TreeGrafter"/>
</dbReference>
<dbReference type="GO" id="GO:0005634">
    <property type="term" value="C:nucleus"/>
    <property type="evidence" value="ECO:0007669"/>
    <property type="project" value="UniProtKB-SubCell"/>
</dbReference>
<feature type="region of interest" description="Disordered" evidence="7">
    <location>
        <begin position="1"/>
        <end position="32"/>
    </location>
</feature>
<dbReference type="InterPro" id="IPR036390">
    <property type="entry name" value="WH_DNA-bd_sf"/>
</dbReference>
<dbReference type="SMART" id="SM00339">
    <property type="entry name" value="FH"/>
    <property type="match status" value="1"/>
</dbReference>
<evidence type="ECO:0000313" key="9">
    <source>
        <dbReference type="EMBL" id="CAG8187310.1"/>
    </source>
</evidence>
<comment type="subcellular location">
    <subcellularLocation>
        <location evidence="1 6">Nucleus</location>
    </subcellularLocation>
</comment>
<dbReference type="OrthoDB" id="5954824at2759"/>
<dbReference type="AlphaFoldDB" id="A0A9W4MW16"/>
<organism evidence="9 10">
    <name type="scientific">Penicillium olsonii</name>
    <dbReference type="NCBI Taxonomy" id="99116"/>
    <lineage>
        <taxon>Eukaryota</taxon>
        <taxon>Fungi</taxon>
        <taxon>Dikarya</taxon>
        <taxon>Ascomycota</taxon>
        <taxon>Pezizomycotina</taxon>
        <taxon>Eurotiomycetes</taxon>
        <taxon>Eurotiomycetidae</taxon>
        <taxon>Eurotiales</taxon>
        <taxon>Aspergillaceae</taxon>
        <taxon>Penicillium</taxon>
    </lineage>
</organism>
<feature type="compositionally biased region" description="Polar residues" evidence="7">
    <location>
        <begin position="1"/>
        <end position="17"/>
    </location>
</feature>
<keyword evidence="3 6" id="KW-0238">DNA-binding</keyword>
<name>A0A9W4MW16_PENOL</name>
<evidence type="ECO:0000256" key="3">
    <source>
        <dbReference type="ARBA" id="ARBA00023125"/>
    </source>
</evidence>
<dbReference type="PANTHER" id="PTHR45881:SF5">
    <property type="entry name" value="FORK-HEAD DOMAIN-CONTAINING PROTEIN"/>
    <property type="match status" value="1"/>
</dbReference>
<feature type="DNA-binding region" description="Fork-head" evidence="6">
    <location>
        <begin position="201"/>
        <end position="298"/>
    </location>
</feature>
<proteinExistence type="predicted"/>
<feature type="compositionally biased region" description="Low complexity" evidence="7">
    <location>
        <begin position="168"/>
        <end position="180"/>
    </location>
</feature>
<dbReference type="Pfam" id="PF00250">
    <property type="entry name" value="Forkhead"/>
    <property type="match status" value="1"/>
</dbReference>
<dbReference type="PANTHER" id="PTHR45881">
    <property type="entry name" value="CHECKPOINT SUPPRESSOR 1-LIKE, ISOFORM A-RELATED"/>
    <property type="match status" value="1"/>
</dbReference>
<feature type="region of interest" description="Disordered" evidence="7">
    <location>
        <begin position="287"/>
        <end position="322"/>
    </location>
</feature>
<dbReference type="GO" id="GO:0000978">
    <property type="term" value="F:RNA polymerase II cis-regulatory region sequence-specific DNA binding"/>
    <property type="evidence" value="ECO:0007669"/>
    <property type="project" value="TreeGrafter"/>
</dbReference>
<dbReference type="PROSITE" id="PS50039">
    <property type="entry name" value="FORK_HEAD_3"/>
    <property type="match status" value="1"/>
</dbReference>
<dbReference type="EMBL" id="CAJVOS010000040">
    <property type="protein sequence ID" value="CAG8187310.1"/>
    <property type="molecule type" value="Genomic_DNA"/>
</dbReference>
<reference evidence="9" key="1">
    <citation type="submission" date="2021-07" db="EMBL/GenBank/DDBJ databases">
        <authorList>
            <person name="Branca A.L. A."/>
        </authorList>
    </citation>
    <scope>NUCLEOTIDE SEQUENCE</scope>
</reference>
<keyword evidence="4" id="KW-0804">Transcription</keyword>
<feature type="region of interest" description="Disordered" evidence="7">
    <location>
        <begin position="150"/>
        <end position="199"/>
    </location>
</feature>
<dbReference type="PROSITE" id="PS00658">
    <property type="entry name" value="FORK_HEAD_2"/>
    <property type="match status" value="1"/>
</dbReference>
<dbReference type="Gene3D" id="1.10.10.10">
    <property type="entry name" value="Winged helix-like DNA-binding domain superfamily/Winged helix DNA-binding domain"/>
    <property type="match status" value="1"/>
</dbReference>
<evidence type="ECO:0000256" key="4">
    <source>
        <dbReference type="ARBA" id="ARBA00023163"/>
    </source>
</evidence>
<accession>A0A9W4MW16</accession>
<evidence type="ECO:0000256" key="7">
    <source>
        <dbReference type="SAM" id="MobiDB-lite"/>
    </source>
</evidence>
<feature type="region of interest" description="Disordered" evidence="7">
    <location>
        <begin position="418"/>
        <end position="437"/>
    </location>
</feature>
<dbReference type="SUPFAM" id="SSF46785">
    <property type="entry name" value="Winged helix' DNA-binding domain"/>
    <property type="match status" value="1"/>
</dbReference>